<dbReference type="InterPro" id="IPR001387">
    <property type="entry name" value="Cro/C1-type_HTH"/>
</dbReference>
<reference evidence="2 3" key="1">
    <citation type="submission" date="2011-06" db="EMBL/GenBank/DDBJ databases">
        <title>Two lysogenic phages can make up a single lytic phage.</title>
        <authorList>
            <person name="Petrovski S."/>
        </authorList>
    </citation>
    <scope>NUCLEOTIDE SEQUENCE [LARGE SCALE GENOMIC DNA]</scope>
</reference>
<organism evidence="2 3">
    <name type="scientific">Rhodococcus phage REQ3</name>
    <dbReference type="NCBI Taxonomy" id="1109714"/>
    <lineage>
        <taxon>Viruses</taxon>
        <taxon>Duplodnaviria</taxon>
        <taxon>Heunggongvirae</taxon>
        <taxon>Uroviricota</taxon>
        <taxon>Caudoviricetes</taxon>
        <taxon>Caudoviricetes incertae sedis</taxon>
        <taxon>Wodongavirus</taxon>
        <taxon>Wodongavirus REQ3</taxon>
    </lineage>
</organism>
<dbReference type="GO" id="GO:0003677">
    <property type="term" value="F:DNA binding"/>
    <property type="evidence" value="ECO:0007669"/>
    <property type="project" value="InterPro"/>
</dbReference>
<feature type="domain" description="HTH cro/C1-type" evidence="1">
    <location>
        <begin position="28"/>
        <end position="70"/>
    </location>
</feature>
<accession>G9FH51</accession>
<sequence>MCATVTRMTNFADWLWTTARRRGLETEAEISRAVNTSQSIVGRWRLQGAVPEIKTLRRIADGLNVPIQEALVAAGYVLPEEVGVVRTDIKDIPAAELLANIATRDLLLELARRLGEDELGGEVAAIRSARPLNPDEPTWRPGK</sequence>
<keyword evidence="3" id="KW-1185">Reference proteome</keyword>
<dbReference type="Proteomes" id="UP000005431">
    <property type="component" value="Segment"/>
</dbReference>
<evidence type="ECO:0000313" key="3">
    <source>
        <dbReference type="Proteomes" id="UP000005431"/>
    </source>
</evidence>
<dbReference type="GeneID" id="11541462"/>
<evidence type="ECO:0000313" key="2">
    <source>
        <dbReference type="EMBL" id="AEV51940.1"/>
    </source>
</evidence>
<dbReference type="SUPFAM" id="SSF47413">
    <property type="entry name" value="lambda repressor-like DNA-binding domains"/>
    <property type="match status" value="1"/>
</dbReference>
<dbReference type="Gene3D" id="1.10.260.40">
    <property type="entry name" value="lambda repressor-like DNA-binding domains"/>
    <property type="match status" value="1"/>
</dbReference>
<dbReference type="RefSeq" id="YP_005087196.1">
    <property type="nucleotide sequence ID" value="NC_016654.1"/>
</dbReference>
<dbReference type="InterPro" id="IPR010982">
    <property type="entry name" value="Lambda_DNA-bd_dom_sf"/>
</dbReference>
<protein>
    <recommendedName>
        <fullName evidence="1">HTH cro/C1-type domain-containing protein</fullName>
    </recommendedName>
</protein>
<proteinExistence type="predicted"/>
<dbReference type="CDD" id="cd00093">
    <property type="entry name" value="HTH_XRE"/>
    <property type="match status" value="1"/>
</dbReference>
<evidence type="ECO:0000259" key="1">
    <source>
        <dbReference type="PROSITE" id="PS50943"/>
    </source>
</evidence>
<dbReference type="KEGG" id="vg:11541462"/>
<name>G9FH51_9CAUD</name>
<dbReference type="EMBL" id="JN116824">
    <property type="protein sequence ID" value="AEV51940.1"/>
    <property type="molecule type" value="Genomic_DNA"/>
</dbReference>
<dbReference type="PROSITE" id="PS50943">
    <property type="entry name" value="HTH_CROC1"/>
    <property type="match status" value="1"/>
</dbReference>